<sequence length="325" mass="34302">MLAAIVDRYGPPEALVIREVPTPEPGPEQMLVQIHASVVTPSDVAFRNGELWIARLFSGPFKPRLPILGDAFAGTVVRVGAGVTGFAVGDRVAGSTGPELAAHAQFAVLDQAGAIVKLPDGVAFGAAAGLCDGGLTALPFLRDNGRLQAGQHVLINGASGSIGTTAVHLARAMGAVVTGVTSTRNVELVRALGADRVIDYTKEDFTAADAAYDVIFDTVGKSSFARCLAALKPEGIYLSPTPMLSPSMLRKTGRRARFAATGLRRPADKAKDLVQLFDWVRQEKLRTVIEREYELAEIAAAHARVETGHKVGSIVVNMPVTSMEP</sequence>
<reference evidence="2 3" key="1">
    <citation type="journal article" date="2015" name="Genome Announc.">
        <title>Genome Assemblies of Three Soil-Associated Devosia species: D. insulae, D. limi, and D. soli.</title>
        <authorList>
            <person name="Hassan Y.I."/>
            <person name="Lepp D."/>
            <person name="Zhou T."/>
        </authorList>
    </citation>
    <scope>NUCLEOTIDE SEQUENCE [LARGE SCALE GENOMIC DNA]</scope>
    <source>
        <strain evidence="2 3">DS-56</strain>
    </source>
</reference>
<dbReference type="InterPro" id="IPR036291">
    <property type="entry name" value="NAD(P)-bd_dom_sf"/>
</dbReference>
<dbReference type="PANTHER" id="PTHR44013">
    <property type="entry name" value="ZINC-TYPE ALCOHOL DEHYDROGENASE-LIKE PROTEIN C16A3.02C"/>
    <property type="match status" value="1"/>
</dbReference>
<organism evidence="2 3">
    <name type="scientific">Devosia insulae DS-56</name>
    <dbReference type="NCBI Taxonomy" id="1116389"/>
    <lineage>
        <taxon>Bacteria</taxon>
        <taxon>Pseudomonadati</taxon>
        <taxon>Pseudomonadota</taxon>
        <taxon>Alphaproteobacteria</taxon>
        <taxon>Hyphomicrobiales</taxon>
        <taxon>Devosiaceae</taxon>
        <taxon>Devosia</taxon>
    </lineage>
</organism>
<protein>
    <recommendedName>
        <fullName evidence="1">Enoyl reductase (ER) domain-containing protein</fullName>
    </recommendedName>
</protein>
<dbReference type="Gene3D" id="3.90.180.10">
    <property type="entry name" value="Medium-chain alcohol dehydrogenases, catalytic domain"/>
    <property type="match status" value="1"/>
</dbReference>
<gene>
    <name evidence="2" type="ORF">VW23_004965</name>
</gene>
<dbReference type="EMBL" id="LAJE02000379">
    <property type="protein sequence ID" value="OEO28388.1"/>
    <property type="molecule type" value="Genomic_DNA"/>
</dbReference>
<dbReference type="InterPro" id="IPR011032">
    <property type="entry name" value="GroES-like_sf"/>
</dbReference>
<accession>A0A1E5XIG6</accession>
<evidence type="ECO:0000313" key="2">
    <source>
        <dbReference type="EMBL" id="OEO28388.1"/>
    </source>
</evidence>
<dbReference type="CDD" id="cd08267">
    <property type="entry name" value="MDR1"/>
    <property type="match status" value="1"/>
</dbReference>
<dbReference type="InterPro" id="IPR013154">
    <property type="entry name" value="ADH-like_N"/>
</dbReference>
<dbReference type="SUPFAM" id="SSF50129">
    <property type="entry name" value="GroES-like"/>
    <property type="match status" value="1"/>
</dbReference>
<dbReference type="SMART" id="SM00829">
    <property type="entry name" value="PKS_ER"/>
    <property type="match status" value="1"/>
</dbReference>
<dbReference type="InterPro" id="IPR020843">
    <property type="entry name" value="ER"/>
</dbReference>
<dbReference type="PANTHER" id="PTHR44013:SF1">
    <property type="entry name" value="ZINC-TYPE ALCOHOL DEHYDROGENASE-LIKE PROTEIN C16A3.02C"/>
    <property type="match status" value="1"/>
</dbReference>
<evidence type="ECO:0000259" key="1">
    <source>
        <dbReference type="SMART" id="SM00829"/>
    </source>
</evidence>
<dbReference type="SUPFAM" id="SSF51735">
    <property type="entry name" value="NAD(P)-binding Rossmann-fold domains"/>
    <property type="match status" value="1"/>
</dbReference>
<dbReference type="GO" id="GO:0016491">
    <property type="term" value="F:oxidoreductase activity"/>
    <property type="evidence" value="ECO:0007669"/>
    <property type="project" value="InterPro"/>
</dbReference>
<dbReference type="Pfam" id="PF08240">
    <property type="entry name" value="ADH_N"/>
    <property type="match status" value="1"/>
</dbReference>
<evidence type="ECO:0000313" key="3">
    <source>
        <dbReference type="Proteomes" id="UP000095463"/>
    </source>
</evidence>
<dbReference type="InterPro" id="IPR052733">
    <property type="entry name" value="Chloroplast_QOR"/>
</dbReference>
<feature type="domain" description="Enoyl reductase (ER)" evidence="1">
    <location>
        <begin position="10"/>
        <end position="316"/>
    </location>
</feature>
<keyword evidence="3" id="KW-1185">Reference proteome</keyword>
<dbReference type="Gene3D" id="3.40.50.720">
    <property type="entry name" value="NAD(P)-binding Rossmann-like Domain"/>
    <property type="match status" value="1"/>
</dbReference>
<name>A0A1E5XIG6_9HYPH</name>
<dbReference type="Proteomes" id="UP000095463">
    <property type="component" value="Unassembled WGS sequence"/>
</dbReference>
<dbReference type="AlphaFoldDB" id="A0A1E5XIG6"/>
<dbReference type="RefSeq" id="WP_069912309.1">
    <property type="nucleotide sequence ID" value="NZ_LAJE02000379.1"/>
</dbReference>
<dbReference type="Pfam" id="PF13602">
    <property type="entry name" value="ADH_zinc_N_2"/>
    <property type="match status" value="1"/>
</dbReference>
<dbReference type="OrthoDB" id="9792321at2"/>
<proteinExistence type="predicted"/>
<comment type="caution">
    <text evidence="2">The sequence shown here is derived from an EMBL/GenBank/DDBJ whole genome shotgun (WGS) entry which is preliminary data.</text>
</comment>